<sequence>MEYATEEEEVVDSLRRGRGRDMTMWDPDPSPPRLFFRLGGPERMGMGGEMLESRLPTPEEADKDIERGLLGVVESLMLLLRKGMGIERSMMLFYYYY</sequence>
<evidence type="ECO:0000313" key="3">
    <source>
        <dbReference type="Proteomes" id="UP000595437"/>
    </source>
</evidence>
<dbReference type="AlphaFoldDB" id="A0A7T8GW99"/>
<evidence type="ECO:0000256" key="1">
    <source>
        <dbReference type="SAM" id="MobiDB-lite"/>
    </source>
</evidence>
<name>A0A7T8GW99_CALRO</name>
<feature type="compositionally biased region" description="Basic and acidic residues" evidence="1">
    <location>
        <begin position="12"/>
        <end position="23"/>
    </location>
</feature>
<gene>
    <name evidence="2" type="ORF">FKW44_019764</name>
</gene>
<reference evidence="3" key="1">
    <citation type="submission" date="2021-01" db="EMBL/GenBank/DDBJ databases">
        <title>Caligus Genome Assembly.</title>
        <authorList>
            <person name="Gallardo-Escarate C."/>
        </authorList>
    </citation>
    <scope>NUCLEOTIDE SEQUENCE [LARGE SCALE GENOMIC DNA]</scope>
</reference>
<dbReference type="Proteomes" id="UP000595437">
    <property type="component" value="Chromosome 14"/>
</dbReference>
<feature type="region of interest" description="Disordered" evidence="1">
    <location>
        <begin position="1"/>
        <end position="31"/>
    </location>
</feature>
<accession>A0A7T8GW99</accession>
<organism evidence="2 3">
    <name type="scientific">Caligus rogercresseyi</name>
    <name type="common">Sea louse</name>
    <dbReference type="NCBI Taxonomy" id="217165"/>
    <lineage>
        <taxon>Eukaryota</taxon>
        <taxon>Metazoa</taxon>
        <taxon>Ecdysozoa</taxon>
        <taxon>Arthropoda</taxon>
        <taxon>Crustacea</taxon>
        <taxon>Multicrustacea</taxon>
        <taxon>Hexanauplia</taxon>
        <taxon>Copepoda</taxon>
        <taxon>Siphonostomatoida</taxon>
        <taxon>Caligidae</taxon>
        <taxon>Caligus</taxon>
    </lineage>
</organism>
<keyword evidence="3" id="KW-1185">Reference proteome</keyword>
<proteinExistence type="predicted"/>
<evidence type="ECO:0000313" key="2">
    <source>
        <dbReference type="EMBL" id="QQP39013.1"/>
    </source>
</evidence>
<dbReference type="EMBL" id="CP045903">
    <property type="protein sequence ID" value="QQP39013.1"/>
    <property type="molecule type" value="Genomic_DNA"/>
</dbReference>
<protein>
    <submittedName>
        <fullName evidence="2">Uncharacterized protein</fullName>
    </submittedName>
</protein>
<feature type="compositionally biased region" description="Acidic residues" evidence="1">
    <location>
        <begin position="1"/>
        <end position="11"/>
    </location>
</feature>